<dbReference type="KEGG" id="psco:LY89DRAFT_701455"/>
<feature type="domain" description="ZNFX1" evidence="5">
    <location>
        <begin position="125"/>
        <end position="232"/>
    </location>
</feature>
<feature type="domain" description="DNA2/NAM7 helicase helicase" evidence="3">
    <location>
        <begin position="323"/>
        <end position="427"/>
    </location>
</feature>
<evidence type="ECO:0000256" key="1">
    <source>
        <dbReference type="SAM" id="Coils"/>
    </source>
</evidence>
<dbReference type="GO" id="GO:0004386">
    <property type="term" value="F:helicase activity"/>
    <property type="evidence" value="ECO:0007669"/>
    <property type="project" value="InterPro"/>
</dbReference>
<evidence type="ECO:0000313" key="6">
    <source>
        <dbReference type="EMBL" id="KUJ09467.1"/>
    </source>
</evidence>
<gene>
    <name evidence="6" type="ORF">LY89DRAFT_701455</name>
</gene>
<feature type="region of interest" description="Disordered" evidence="2">
    <location>
        <begin position="44"/>
        <end position="64"/>
    </location>
</feature>
<name>A0A132BCT1_MOLSC</name>
<dbReference type="SUPFAM" id="SSF52540">
    <property type="entry name" value="P-loop containing nucleoside triphosphate hydrolases"/>
    <property type="match status" value="1"/>
</dbReference>
<dbReference type="Pfam" id="PF13087">
    <property type="entry name" value="AAA_12"/>
    <property type="match status" value="1"/>
</dbReference>
<organism evidence="6 7">
    <name type="scientific">Mollisia scopiformis</name>
    <name type="common">Conifer needle endophyte fungus</name>
    <name type="synonym">Phialocephala scopiformis</name>
    <dbReference type="NCBI Taxonomy" id="149040"/>
    <lineage>
        <taxon>Eukaryota</taxon>
        <taxon>Fungi</taxon>
        <taxon>Dikarya</taxon>
        <taxon>Ascomycota</taxon>
        <taxon>Pezizomycotina</taxon>
        <taxon>Leotiomycetes</taxon>
        <taxon>Helotiales</taxon>
        <taxon>Mollisiaceae</taxon>
        <taxon>Mollisia</taxon>
    </lineage>
</organism>
<protein>
    <submittedName>
        <fullName evidence="6">Uncharacterized protein</fullName>
    </submittedName>
</protein>
<dbReference type="Proteomes" id="UP000070700">
    <property type="component" value="Unassembled WGS sequence"/>
</dbReference>
<accession>A0A132BCT1</accession>
<dbReference type="InterPro" id="IPR045055">
    <property type="entry name" value="DNA2/NAM7-like"/>
</dbReference>
<dbReference type="GO" id="GO:0031048">
    <property type="term" value="P:regulatory ncRNA-mediated heterochromatin formation"/>
    <property type="evidence" value="ECO:0007669"/>
    <property type="project" value="TreeGrafter"/>
</dbReference>
<dbReference type="Pfam" id="PF25396">
    <property type="entry name" value="ZNFX1"/>
    <property type="match status" value="1"/>
</dbReference>
<dbReference type="RefSeq" id="XP_018063822.1">
    <property type="nucleotide sequence ID" value="XM_018217197.1"/>
</dbReference>
<dbReference type="InParanoid" id="A0A132BCT1"/>
<evidence type="ECO:0000259" key="4">
    <source>
        <dbReference type="Pfam" id="PF13087"/>
    </source>
</evidence>
<dbReference type="InterPro" id="IPR041677">
    <property type="entry name" value="DNA2/NAM7_AAA_11"/>
</dbReference>
<keyword evidence="1" id="KW-0175">Coiled coil</keyword>
<dbReference type="InterPro" id="IPR057373">
    <property type="entry name" value="ZNFX1"/>
</dbReference>
<dbReference type="AlphaFoldDB" id="A0A132BCT1"/>
<feature type="domain" description="DNA2/NAM7 helicase helicase" evidence="3">
    <location>
        <begin position="648"/>
        <end position="710"/>
    </location>
</feature>
<evidence type="ECO:0000313" key="7">
    <source>
        <dbReference type="Proteomes" id="UP000070700"/>
    </source>
</evidence>
<dbReference type="GO" id="GO:0031380">
    <property type="term" value="C:nuclear RNA-directed RNA polymerase complex"/>
    <property type="evidence" value="ECO:0007669"/>
    <property type="project" value="TreeGrafter"/>
</dbReference>
<dbReference type="EMBL" id="KQ947432">
    <property type="protein sequence ID" value="KUJ09467.1"/>
    <property type="molecule type" value="Genomic_DNA"/>
</dbReference>
<proteinExistence type="predicted"/>
<dbReference type="Pfam" id="PF13086">
    <property type="entry name" value="AAA_11"/>
    <property type="match status" value="2"/>
</dbReference>
<dbReference type="Gene3D" id="3.40.50.300">
    <property type="entry name" value="P-loop containing nucleotide triphosphate hydrolases"/>
    <property type="match status" value="3"/>
</dbReference>
<dbReference type="OrthoDB" id="409395at2759"/>
<dbReference type="InterPro" id="IPR041679">
    <property type="entry name" value="DNA2/NAM7-like_C"/>
</dbReference>
<dbReference type="PANTHER" id="PTHR10887:SF341">
    <property type="entry name" value="NFX1-TYPE ZINC FINGER-CONTAINING PROTEIN 1"/>
    <property type="match status" value="1"/>
</dbReference>
<evidence type="ECO:0000256" key="2">
    <source>
        <dbReference type="SAM" id="MobiDB-lite"/>
    </source>
</evidence>
<reference evidence="6 7" key="1">
    <citation type="submission" date="2015-10" db="EMBL/GenBank/DDBJ databases">
        <title>Full genome of DAOMC 229536 Phialocephala scopiformis, a fungal endophyte of spruce producing the potent anti-insectan compound rugulosin.</title>
        <authorList>
            <consortium name="DOE Joint Genome Institute"/>
            <person name="Walker A.K."/>
            <person name="Frasz S.L."/>
            <person name="Seifert K.A."/>
            <person name="Miller J.D."/>
            <person name="Mondo S.J."/>
            <person name="Labutti K."/>
            <person name="Lipzen A."/>
            <person name="Dockter R."/>
            <person name="Kennedy M."/>
            <person name="Grigoriev I.V."/>
            <person name="Spatafora J.W."/>
        </authorList>
    </citation>
    <scope>NUCLEOTIDE SEQUENCE [LARGE SCALE GENOMIC DNA]</scope>
    <source>
        <strain evidence="6 7">CBS 120377</strain>
    </source>
</reference>
<keyword evidence="7" id="KW-1185">Reference proteome</keyword>
<feature type="coiled-coil region" evidence="1">
    <location>
        <begin position="524"/>
        <end position="558"/>
    </location>
</feature>
<dbReference type="GeneID" id="28826923"/>
<sequence length="863" mass="96979">MTSKVSGVSVEETTAARVILERHVRGAWRTDEVAEHDGWLILPEIPSSKEINPPGDDKPEPEEQWNDYQFDPVYDPQLPTNIVDGPWDSRSEYLKAHFEILREDAIAPLRNAVKAFKENPEMFDDASIRVYTHVYPTGILLTRNGPATRVEFSTERAAKQIRWEQSTRLMQGSMVALSPSSDNFKTICKVAIVAARPIFGGLDQNPPTIDLFWGEFNEAHIDCCEEWTMVEACEGFFEASRHMLAGLQLGKTEGIPLSTTVVKLTSKSQAPAYVKENPFFDLTRLEPPRKEGFENTLVDTDDTFDLSNVDVLQNFPSYVNNGMDTSQLLACKALLTQPVSIIQGPPGTGKTFVSIAALKVLVANLKPSDPPIIVSAQTNHALDQLLNHIMKFEPNLVRLGGRSAKDNTEIRKRTLYELREANRDVQDARQGLRIAHTTYVNLCNEIEAIVHPLKNGEIMTAQILVEHGILSEAQRSSLNSTGWGDDEDEEGRYGGVAEHIDVDLREWLGDDQIIPVPRAPNKHLGVLEEEVDLEVEQYQNLQENIAALQDDADEGLQGVWIPFGRKETGLAATGISASRISADVRALKDLNLVQPNERGRWYRGFELLLIRSIQSKLRKSLVKYKLAVQEYQVAKSICNLKIIRYLGIKVIGCTTTGLAKYRALLSALRSRTLLIEEAAETLEAAIAAGLIKGLQQLALVGDHKQLQATCNVKALEEEPYNMKISLFERLINNSIPYVMLNKQRRMVPEIRKLLTLEPEPFYRGLTDHPSVLDRVVDRPHVPGMEKDLYFIQHEFPETVNQDGSRLNYDESEMIVGFINYLVLNGTDPDKITVLTASWTIKIELWLPFRELAVVSTCSEMRSH</sequence>
<dbReference type="InterPro" id="IPR027417">
    <property type="entry name" value="P-loop_NTPase"/>
</dbReference>
<dbReference type="PANTHER" id="PTHR10887">
    <property type="entry name" value="DNA2/NAM7 HELICASE FAMILY"/>
    <property type="match status" value="1"/>
</dbReference>
<feature type="domain" description="DNA2/NAM7 helicase-like C-terminal" evidence="4">
    <location>
        <begin position="723"/>
        <end position="835"/>
    </location>
</feature>
<evidence type="ECO:0000259" key="5">
    <source>
        <dbReference type="Pfam" id="PF25396"/>
    </source>
</evidence>
<evidence type="ECO:0000259" key="3">
    <source>
        <dbReference type="Pfam" id="PF13086"/>
    </source>
</evidence>